<organism evidence="2 3">
    <name type="scientific">Aegilops tauschii subsp. strangulata</name>
    <name type="common">Goatgrass</name>
    <dbReference type="NCBI Taxonomy" id="200361"/>
    <lineage>
        <taxon>Eukaryota</taxon>
        <taxon>Viridiplantae</taxon>
        <taxon>Streptophyta</taxon>
        <taxon>Embryophyta</taxon>
        <taxon>Tracheophyta</taxon>
        <taxon>Spermatophyta</taxon>
        <taxon>Magnoliopsida</taxon>
        <taxon>Liliopsida</taxon>
        <taxon>Poales</taxon>
        <taxon>Poaceae</taxon>
        <taxon>BOP clade</taxon>
        <taxon>Pooideae</taxon>
        <taxon>Triticodae</taxon>
        <taxon>Triticeae</taxon>
        <taxon>Triticinae</taxon>
        <taxon>Aegilops</taxon>
    </lineage>
</organism>
<keyword evidence="3" id="KW-1185">Reference proteome</keyword>
<name>A0A453C5V5_AEGTS</name>
<dbReference type="Proteomes" id="UP000015105">
    <property type="component" value="Chromosome 2D"/>
</dbReference>
<dbReference type="Gramene" id="AET2Gv20742000.1">
    <property type="protein sequence ID" value="AET2Gv20742000.1"/>
    <property type="gene ID" value="AET2Gv20742000"/>
</dbReference>
<protein>
    <recommendedName>
        <fullName evidence="1">DUF4283 domain-containing protein</fullName>
    </recommendedName>
</protein>
<sequence length="81" mass="9269">MVLTEKEAQGFVFADPGKGIPAARKWTLIGKVYSPRPLNRSVLERSMHRAWGLHHEAQFRDLGDNLFLVHFSGEGDWKHAR</sequence>
<evidence type="ECO:0000259" key="1">
    <source>
        <dbReference type="Pfam" id="PF14111"/>
    </source>
</evidence>
<reference evidence="3" key="1">
    <citation type="journal article" date="2014" name="Science">
        <title>Ancient hybridizations among the ancestral genomes of bread wheat.</title>
        <authorList>
            <consortium name="International Wheat Genome Sequencing Consortium,"/>
            <person name="Marcussen T."/>
            <person name="Sandve S.R."/>
            <person name="Heier L."/>
            <person name="Spannagl M."/>
            <person name="Pfeifer M."/>
            <person name="Jakobsen K.S."/>
            <person name="Wulff B.B."/>
            <person name="Steuernagel B."/>
            <person name="Mayer K.F."/>
            <person name="Olsen O.A."/>
        </authorList>
    </citation>
    <scope>NUCLEOTIDE SEQUENCE [LARGE SCALE GENOMIC DNA]</scope>
    <source>
        <strain evidence="3">cv. AL8/78</strain>
    </source>
</reference>
<dbReference type="InterPro" id="IPR025558">
    <property type="entry name" value="DUF4283"/>
</dbReference>
<dbReference type="AlphaFoldDB" id="A0A453C5V5"/>
<reference evidence="3" key="2">
    <citation type="journal article" date="2017" name="Nat. Plants">
        <title>The Aegilops tauschii genome reveals multiple impacts of transposons.</title>
        <authorList>
            <person name="Zhao G."/>
            <person name="Zou C."/>
            <person name="Li K."/>
            <person name="Wang K."/>
            <person name="Li T."/>
            <person name="Gao L."/>
            <person name="Zhang X."/>
            <person name="Wang H."/>
            <person name="Yang Z."/>
            <person name="Liu X."/>
            <person name="Jiang W."/>
            <person name="Mao L."/>
            <person name="Kong X."/>
            <person name="Jiao Y."/>
            <person name="Jia J."/>
        </authorList>
    </citation>
    <scope>NUCLEOTIDE SEQUENCE [LARGE SCALE GENOMIC DNA]</scope>
    <source>
        <strain evidence="3">cv. AL8/78</strain>
    </source>
</reference>
<reference evidence="2" key="5">
    <citation type="journal article" date="2021" name="G3 (Bethesda)">
        <title>Aegilops tauschii genome assembly Aet v5.0 features greater sequence contiguity and improved annotation.</title>
        <authorList>
            <person name="Wang L."/>
            <person name="Zhu T."/>
            <person name="Rodriguez J.C."/>
            <person name="Deal K.R."/>
            <person name="Dubcovsky J."/>
            <person name="McGuire P.E."/>
            <person name="Lux T."/>
            <person name="Spannagl M."/>
            <person name="Mayer K.F.X."/>
            <person name="Baldrich P."/>
            <person name="Meyers B.C."/>
            <person name="Huo N."/>
            <person name="Gu Y.Q."/>
            <person name="Zhou H."/>
            <person name="Devos K.M."/>
            <person name="Bennetzen J.L."/>
            <person name="Unver T."/>
            <person name="Budak H."/>
            <person name="Gulick P.J."/>
            <person name="Galiba G."/>
            <person name="Kalapos B."/>
            <person name="Nelson D.R."/>
            <person name="Li P."/>
            <person name="You F.M."/>
            <person name="Luo M.C."/>
            <person name="Dvorak J."/>
        </authorList>
    </citation>
    <scope>NUCLEOTIDE SEQUENCE [LARGE SCALE GENOMIC DNA]</scope>
    <source>
        <strain evidence="2">cv. AL8/78</strain>
    </source>
</reference>
<dbReference type="Pfam" id="PF14111">
    <property type="entry name" value="DUF4283"/>
    <property type="match status" value="1"/>
</dbReference>
<reference evidence="2" key="3">
    <citation type="journal article" date="2017" name="Nature">
        <title>Genome sequence of the progenitor of the wheat D genome Aegilops tauschii.</title>
        <authorList>
            <person name="Luo M.C."/>
            <person name="Gu Y.Q."/>
            <person name="Puiu D."/>
            <person name="Wang H."/>
            <person name="Twardziok S.O."/>
            <person name="Deal K.R."/>
            <person name="Huo N."/>
            <person name="Zhu T."/>
            <person name="Wang L."/>
            <person name="Wang Y."/>
            <person name="McGuire P.E."/>
            <person name="Liu S."/>
            <person name="Long H."/>
            <person name="Ramasamy R.K."/>
            <person name="Rodriguez J.C."/>
            <person name="Van S.L."/>
            <person name="Yuan L."/>
            <person name="Wang Z."/>
            <person name="Xia Z."/>
            <person name="Xiao L."/>
            <person name="Anderson O.D."/>
            <person name="Ouyang S."/>
            <person name="Liang Y."/>
            <person name="Zimin A.V."/>
            <person name="Pertea G."/>
            <person name="Qi P."/>
            <person name="Bennetzen J.L."/>
            <person name="Dai X."/>
            <person name="Dawson M.W."/>
            <person name="Muller H.G."/>
            <person name="Kugler K."/>
            <person name="Rivarola-Duarte L."/>
            <person name="Spannagl M."/>
            <person name="Mayer K.F.X."/>
            <person name="Lu F.H."/>
            <person name="Bevan M.W."/>
            <person name="Leroy P."/>
            <person name="Li P."/>
            <person name="You F.M."/>
            <person name="Sun Q."/>
            <person name="Liu Z."/>
            <person name="Lyons E."/>
            <person name="Wicker T."/>
            <person name="Salzberg S.L."/>
            <person name="Devos K.M."/>
            <person name="Dvorak J."/>
        </authorList>
    </citation>
    <scope>NUCLEOTIDE SEQUENCE [LARGE SCALE GENOMIC DNA]</scope>
    <source>
        <strain evidence="2">cv. AL8/78</strain>
    </source>
</reference>
<dbReference type="EnsemblPlants" id="AET2Gv20742000.1">
    <property type="protein sequence ID" value="AET2Gv20742000.1"/>
    <property type="gene ID" value="AET2Gv20742000"/>
</dbReference>
<evidence type="ECO:0000313" key="3">
    <source>
        <dbReference type="Proteomes" id="UP000015105"/>
    </source>
</evidence>
<reference evidence="2" key="4">
    <citation type="submission" date="2019-03" db="UniProtKB">
        <authorList>
            <consortium name="EnsemblPlants"/>
        </authorList>
    </citation>
    <scope>IDENTIFICATION</scope>
</reference>
<proteinExistence type="predicted"/>
<feature type="domain" description="DUF4283" evidence="1">
    <location>
        <begin position="25"/>
        <end position="79"/>
    </location>
</feature>
<accession>A0A453C5V5</accession>
<evidence type="ECO:0000313" key="2">
    <source>
        <dbReference type="EnsemblPlants" id="AET2Gv20742000.1"/>
    </source>
</evidence>